<protein>
    <submittedName>
        <fullName evidence="1">Uncharacterized protein</fullName>
    </submittedName>
</protein>
<dbReference type="AlphaFoldDB" id="A0A2T2X8I7"/>
<sequence>MRNQSVVTVLRNGLRANGPLLRSTTVSTLTIMAETHLGHQTNHATVTDEPALGGARYNQTLTELGDTAGVQRNVLDRFGVRTT</sequence>
<organism evidence="1 2">
    <name type="scientific">Sulfobacillus benefaciens</name>
    <dbReference type="NCBI Taxonomy" id="453960"/>
    <lineage>
        <taxon>Bacteria</taxon>
        <taxon>Bacillati</taxon>
        <taxon>Bacillota</taxon>
        <taxon>Clostridia</taxon>
        <taxon>Eubacteriales</taxon>
        <taxon>Clostridiales Family XVII. Incertae Sedis</taxon>
        <taxon>Sulfobacillus</taxon>
    </lineage>
</organism>
<comment type="caution">
    <text evidence="1">The sequence shown here is derived from an EMBL/GenBank/DDBJ whole genome shotgun (WGS) entry which is preliminary data.</text>
</comment>
<evidence type="ECO:0000313" key="1">
    <source>
        <dbReference type="EMBL" id="PSR30824.1"/>
    </source>
</evidence>
<reference evidence="1 2" key="1">
    <citation type="journal article" date="2014" name="BMC Genomics">
        <title>Comparison of environmental and isolate Sulfobacillus genomes reveals diverse carbon, sulfur, nitrogen, and hydrogen metabolisms.</title>
        <authorList>
            <person name="Justice N.B."/>
            <person name="Norman A."/>
            <person name="Brown C.T."/>
            <person name="Singh A."/>
            <person name="Thomas B.C."/>
            <person name="Banfield J.F."/>
        </authorList>
    </citation>
    <scope>NUCLEOTIDE SEQUENCE [LARGE SCALE GENOMIC DNA]</scope>
    <source>
        <strain evidence="1">AMDSBA4</strain>
    </source>
</reference>
<proteinExistence type="predicted"/>
<name>A0A2T2X8I7_9FIRM</name>
<dbReference type="Proteomes" id="UP000242972">
    <property type="component" value="Unassembled WGS sequence"/>
</dbReference>
<accession>A0A2T2X8I7</accession>
<dbReference type="EMBL" id="PXYW01000073">
    <property type="protein sequence ID" value="PSR30824.1"/>
    <property type="molecule type" value="Genomic_DNA"/>
</dbReference>
<evidence type="ECO:0000313" key="2">
    <source>
        <dbReference type="Proteomes" id="UP000242972"/>
    </source>
</evidence>
<gene>
    <name evidence="1" type="ORF">C7B46_17470</name>
</gene>